<name>A0ABR7QJ15_9FLAO</name>
<evidence type="ECO:0000313" key="2">
    <source>
        <dbReference type="Proteomes" id="UP000618952"/>
    </source>
</evidence>
<protein>
    <submittedName>
        <fullName evidence="1">Uncharacterized protein</fullName>
    </submittedName>
</protein>
<evidence type="ECO:0000313" key="1">
    <source>
        <dbReference type="EMBL" id="MBC8767172.1"/>
    </source>
</evidence>
<accession>A0ABR7QJ15</accession>
<organism evidence="1 2">
    <name type="scientific">Arenibacter arenosicollis</name>
    <dbReference type="NCBI Taxonomy" id="2762274"/>
    <lineage>
        <taxon>Bacteria</taxon>
        <taxon>Pseudomonadati</taxon>
        <taxon>Bacteroidota</taxon>
        <taxon>Flavobacteriia</taxon>
        <taxon>Flavobacteriales</taxon>
        <taxon>Flavobacteriaceae</taxon>
        <taxon>Arenibacter</taxon>
    </lineage>
</organism>
<keyword evidence="2" id="KW-1185">Reference proteome</keyword>
<dbReference type="RefSeq" id="WP_187581840.1">
    <property type="nucleotide sequence ID" value="NZ_JACLHY010000002.1"/>
</dbReference>
<sequence length="275" mass="31546">MKMIDRPIGLESLGIGNTQVSISANARLLNENYKQGFCLNTVDQLRDILKKNGLLLHEDFIKESVLNLAHVKNDFDIDIDDIISELELITPSKFFKVIRDNGITFESINKGDKMAVNVYGKHYEMTKANKSKYKGLDINFEDFKGLSRMESRLNDWRTVKKYLGTRNMHDILQQKNTNYIMLMNILKGQSMETPKLDLGQFKTISQLDDYARTKLLFEQCNGNYGLMVAELKKRLGNNTKATYQTNKIKKLLPLVQTPGGRKLVNLVCLKSKLKE</sequence>
<dbReference type="Proteomes" id="UP000618952">
    <property type="component" value="Unassembled WGS sequence"/>
</dbReference>
<proteinExistence type="predicted"/>
<dbReference type="EMBL" id="JACLHY010000002">
    <property type="protein sequence ID" value="MBC8767172.1"/>
    <property type="molecule type" value="Genomic_DNA"/>
</dbReference>
<comment type="caution">
    <text evidence="1">The sequence shown here is derived from an EMBL/GenBank/DDBJ whole genome shotgun (WGS) entry which is preliminary data.</text>
</comment>
<reference evidence="1 2" key="1">
    <citation type="submission" date="2020-08" db="EMBL/GenBank/DDBJ databases">
        <title>Arenibacter gaetbuli sp. nov., isolated from a sand dune.</title>
        <authorList>
            <person name="Park S."/>
            <person name="Yoon J.-H."/>
        </authorList>
    </citation>
    <scope>NUCLEOTIDE SEQUENCE [LARGE SCALE GENOMIC DNA]</scope>
    <source>
        <strain evidence="1 2">BSSL-BM3</strain>
    </source>
</reference>
<gene>
    <name evidence="1" type="ORF">H4O18_04130</name>
</gene>